<dbReference type="PRINTS" id="PR00111">
    <property type="entry name" value="ABHYDROLASE"/>
</dbReference>
<protein>
    <submittedName>
        <fullName evidence="6">Putative hydrolase</fullName>
    </submittedName>
</protein>
<dbReference type="InterPro" id="IPR012020">
    <property type="entry name" value="ABHD4"/>
</dbReference>
<proteinExistence type="inferred from homology"/>
<keyword evidence="7" id="KW-1185">Reference proteome</keyword>
<dbReference type="AlphaFoldDB" id="A0A517QVS7"/>
<gene>
    <name evidence="6" type="ORF">Pan189_01090</name>
</gene>
<dbReference type="SUPFAM" id="SSF53474">
    <property type="entry name" value="alpha/beta-Hydrolases"/>
    <property type="match status" value="1"/>
</dbReference>
<dbReference type="InterPro" id="IPR000952">
    <property type="entry name" value="AB_hydrolase_4_CS"/>
</dbReference>
<dbReference type="GO" id="GO:0034338">
    <property type="term" value="F:short-chain carboxylesterase activity"/>
    <property type="evidence" value="ECO:0007669"/>
    <property type="project" value="TreeGrafter"/>
</dbReference>
<evidence type="ECO:0000313" key="6">
    <source>
        <dbReference type="EMBL" id="QDT35756.1"/>
    </source>
</evidence>
<dbReference type="OrthoDB" id="332676at2"/>
<keyword evidence="2" id="KW-0719">Serine esterase</keyword>
<dbReference type="InterPro" id="IPR029058">
    <property type="entry name" value="AB_hydrolase_fold"/>
</dbReference>
<dbReference type="InterPro" id="IPR050960">
    <property type="entry name" value="AB_hydrolase_4_sf"/>
</dbReference>
<organism evidence="6 7">
    <name type="scientific">Stratiformator vulcanicus</name>
    <dbReference type="NCBI Taxonomy" id="2527980"/>
    <lineage>
        <taxon>Bacteria</taxon>
        <taxon>Pseudomonadati</taxon>
        <taxon>Planctomycetota</taxon>
        <taxon>Planctomycetia</taxon>
        <taxon>Planctomycetales</taxon>
        <taxon>Planctomycetaceae</taxon>
        <taxon>Stratiformator</taxon>
    </lineage>
</organism>
<comment type="similarity">
    <text evidence="1">Belongs to the AB hydrolase superfamily. AB hydrolase 4 family.</text>
</comment>
<dbReference type="InterPro" id="IPR000073">
    <property type="entry name" value="AB_hydrolase_1"/>
</dbReference>
<dbReference type="PROSITE" id="PS01133">
    <property type="entry name" value="UPF0017"/>
    <property type="match status" value="1"/>
</dbReference>
<name>A0A517QVS7_9PLAN</name>
<dbReference type="PANTHER" id="PTHR10794:SF63">
    <property type="entry name" value="ALPHA_BETA HYDROLASE 1, ISOFORM A"/>
    <property type="match status" value="1"/>
</dbReference>
<evidence type="ECO:0000256" key="1">
    <source>
        <dbReference type="ARBA" id="ARBA00010884"/>
    </source>
</evidence>
<dbReference type="GO" id="GO:0047372">
    <property type="term" value="F:monoacylglycerol lipase activity"/>
    <property type="evidence" value="ECO:0007669"/>
    <property type="project" value="TreeGrafter"/>
</dbReference>
<reference evidence="6 7" key="1">
    <citation type="submission" date="2019-02" db="EMBL/GenBank/DDBJ databases">
        <title>Deep-cultivation of Planctomycetes and their phenomic and genomic characterization uncovers novel biology.</title>
        <authorList>
            <person name="Wiegand S."/>
            <person name="Jogler M."/>
            <person name="Boedeker C."/>
            <person name="Pinto D."/>
            <person name="Vollmers J."/>
            <person name="Rivas-Marin E."/>
            <person name="Kohn T."/>
            <person name="Peeters S.H."/>
            <person name="Heuer A."/>
            <person name="Rast P."/>
            <person name="Oberbeckmann S."/>
            <person name="Bunk B."/>
            <person name="Jeske O."/>
            <person name="Meyerdierks A."/>
            <person name="Storesund J.E."/>
            <person name="Kallscheuer N."/>
            <person name="Luecker S."/>
            <person name="Lage O.M."/>
            <person name="Pohl T."/>
            <person name="Merkel B.J."/>
            <person name="Hornburger P."/>
            <person name="Mueller R.-W."/>
            <person name="Bruemmer F."/>
            <person name="Labrenz M."/>
            <person name="Spormann A.M."/>
            <person name="Op den Camp H."/>
            <person name="Overmann J."/>
            <person name="Amann R."/>
            <person name="Jetten M.S.M."/>
            <person name="Mascher T."/>
            <person name="Medema M.H."/>
            <person name="Devos D.P."/>
            <person name="Kaster A.-K."/>
            <person name="Ovreas L."/>
            <person name="Rohde M."/>
            <person name="Galperin M.Y."/>
            <person name="Jogler C."/>
        </authorList>
    </citation>
    <scope>NUCLEOTIDE SEQUENCE [LARGE SCALE GENOMIC DNA]</scope>
    <source>
        <strain evidence="6 7">Pan189</strain>
    </source>
</reference>
<evidence type="ECO:0000256" key="2">
    <source>
        <dbReference type="ARBA" id="ARBA00022487"/>
    </source>
</evidence>
<dbReference type="RefSeq" id="WP_145362024.1">
    <property type="nucleotide sequence ID" value="NZ_CP036268.1"/>
</dbReference>
<keyword evidence="3 6" id="KW-0378">Hydrolase</keyword>
<sequence length="352" mass="39722">MPRFIPIPPFRPPRLLRNPHTQTLIGAYGHRKRYRCGQDMHLVELHDGDRLVLHDDAPAGWEPGGPTALFLHGLLGCHISPYVARCAAKLKKLGFRTFRIDYRGTGAGRDFAERPYHAGLSEDIVAALSEIARLCPASPIALIGYSMGGNLALKTLGQHAEELPDVPIRGVAVNPAVDLAQCCFQLKNRTQRMYDRFFARGLTANVLSRPELFGDVFDEIASRPPKRIVEFDRRVTVPLWGFRSTKDYYRQASAISYIDRIKVPTLVLHSKDDPLIPWKIFESFTFNPQLQLHLSDHGGHMGYFAKSSESPDGWWADYRIIEWLKPLQESRIARPLSFPAVVPGPTAIRLPR</sequence>
<evidence type="ECO:0000256" key="4">
    <source>
        <dbReference type="PIRSR" id="PIRSR005211-1"/>
    </source>
</evidence>
<dbReference type="Pfam" id="PF00561">
    <property type="entry name" value="Abhydrolase_1"/>
    <property type="match status" value="1"/>
</dbReference>
<dbReference type="PANTHER" id="PTHR10794">
    <property type="entry name" value="ABHYDROLASE DOMAIN-CONTAINING PROTEIN"/>
    <property type="match status" value="1"/>
</dbReference>
<feature type="active site" description="Charge relay system" evidence="4">
    <location>
        <position position="273"/>
    </location>
</feature>
<feature type="active site" description="Charge relay system" evidence="4">
    <location>
        <position position="300"/>
    </location>
</feature>
<evidence type="ECO:0000256" key="3">
    <source>
        <dbReference type="ARBA" id="ARBA00022801"/>
    </source>
</evidence>
<dbReference type="EMBL" id="CP036268">
    <property type="protein sequence ID" value="QDT35756.1"/>
    <property type="molecule type" value="Genomic_DNA"/>
</dbReference>
<feature type="active site" description="Charge relay system" evidence="4">
    <location>
        <position position="146"/>
    </location>
</feature>
<feature type="domain" description="AB hydrolase-1" evidence="5">
    <location>
        <begin position="69"/>
        <end position="304"/>
    </location>
</feature>
<dbReference type="PIRSF" id="PIRSF005211">
    <property type="entry name" value="Ab_hydro_YheT"/>
    <property type="match status" value="1"/>
</dbReference>
<accession>A0A517QVS7</accession>
<dbReference type="Gene3D" id="3.40.50.1820">
    <property type="entry name" value="alpha/beta hydrolase"/>
    <property type="match status" value="1"/>
</dbReference>
<evidence type="ECO:0000313" key="7">
    <source>
        <dbReference type="Proteomes" id="UP000317318"/>
    </source>
</evidence>
<dbReference type="Proteomes" id="UP000317318">
    <property type="component" value="Chromosome"/>
</dbReference>
<dbReference type="KEGG" id="svp:Pan189_01090"/>
<evidence type="ECO:0000259" key="5">
    <source>
        <dbReference type="Pfam" id="PF00561"/>
    </source>
</evidence>